<dbReference type="RefSeq" id="WP_322878814.1">
    <property type="nucleotide sequence ID" value="NZ_JAVMIP010000014.1"/>
</dbReference>
<dbReference type="PANTHER" id="PTHR32507:SF0">
    <property type="entry name" value="NA(+)_H(+) ANTIPORTER 2-RELATED"/>
    <property type="match status" value="1"/>
</dbReference>
<protein>
    <submittedName>
        <fullName evidence="12">Cation:proton antiporter</fullName>
    </submittedName>
</protein>
<gene>
    <name evidence="12" type="ORF">RIF25_12240</name>
</gene>
<dbReference type="Proteomes" id="UP001268256">
    <property type="component" value="Unassembled WGS sequence"/>
</dbReference>
<dbReference type="Gene3D" id="1.20.1530.20">
    <property type="match status" value="1"/>
</dbReference>
<evidence type="ECO:0000259" key="11">
    <source>
        <dbReference type="Pfam" id="PF02254"/>
    </source>
</evidence>
<reference evidence="13" key="1">
    <citation type="submission" date="2023-07" db="EMBL/GenBank/DDBJ databases">
        <authorList>
            <person name="Luz R."/>
            <person name="Cordeiro R."/>
            <person name="Fonseca A."/>
            <person name="Goncalves V."/>
        </authorList>
    </citation>
    <scope>NUCLEOTIDE SEQUENCE [LARGE SCALE GENOMIC DNA]</scope>
    <source>
        <strain evidence="13">BACA0444</strain>
    </source>
</reference>
<keyword evidence="7" id="KW-0406">Ion transport</keyword>
<dbReference type="InterPro" id="IPR006153">
    <property type="entry name" value="Cation/H_exchanger_TM"/>
</dbReference>
<feature type="domain" description="RCK N-terminal" evidence="11">
    <location>
        <begin position="404"/>
        <end position="501"/>
    </location>
</feature>
<feature type="transmembrane region" description="Helical" evidence="9">
    <location>
        <begin position="159"/>
        <end position="178"/>
    </location>
</feature>
<evidence type="ECO:0000256" key="7">
    <source>
        <dbReference type="ARBA" id="ARBA00023065"/>
    </source>
</evidence>
<dbReference type="EMBL" id="JAVMIP010000014">
    <property type="protein sequence ID" value="MDS3861576.1"/>
    <property type="molecule type" value="Genomic_DNA"/>
</dbReference>
<feature type="transmembrane region" description="Helical" evidence="9">
    <location>
        <begin position="119"/>
        <end position="138"/>
    </location>
</feature>
<dbReference type="PANTHER" id="PTHR32507">
    <property type="entry name" value="NA(+)/H(+) ANTIPORTER 1"/>
    <property type="match status" value="1"/>
</dbReference>
<dbReference type="InterPro" id="IPR038770">
    <property type="entry name" value="Na+/solute_symporter_sf"/>
</dbReference>
<keyword evidence="13" id="KW-1185">Reference proteome</keyword>
<keyword evidence="6 9" id="KW-1133">Transmembrane helix</keyword>
<dbReference type="GO" id="GO:0005886">
    <property type="term" value="C:plasma membrane"/>
    <property type="evidence" value="ECO:0007669"/>
    <property type="project" value="UniProtKB-SubCell"/>
</dbReference>
<name>A0AAE4FV28_9CYAN</name>
<dbReference type="GO" id="GO:1902600">
    <property type="term" value="P:proton transmembrane transport"/>
    <property type="evidence" value="ECO:0007669"/>
    <property type="project" value="InterPro"/>
</dbReference>
<evidence type="ECO:0000256" key="1">
    <source>
        <dbReference type="ARBA" id="ARBA00004651"/>
    </source>
</evidence>
<evidence type="ECO:0000256" key="3">
    <source>
        <dbReference type="ARBA" id="ARBA00022449"/>
    </source>
</evidence>
<keyword evidence="5 9" id="KW-0812">Transmembrane</keyword>
<feature type="domain" description="Cation/H+ exchanger transmembrane" evidence="10">
    <location>
        <begin position="12"/>
        <end position="389"/>
    </location>
</feature>
<dbReference type="Pfam" id="PF00999">
    <property type="entry name" value="Na_H_Exchanger"/>
    <property type="match status" value="1"/>
</dbReference>
<keyword evidence="2" id="KW-0813">Transport</keyword>
<feature type="transmembrane region" description="Helical" evidence="9">
    <location>
        <begin position="299"/>
        <end position="322"/>
    </location>
</feature>
<evidence type="ECO:0000256" key="9">
    <source>
        <dbReference type="SAM" id="Phobius"/>
    </source>
</evidence>
<organism evidence="12 13">
    <name type="scientific">Pseudocalidococcus azoricus BACA0444</name>
    <dbReference type="NCBI Taxonomy" id="2918990"/>
    <lineage>
        <taxon>Bacteria</taxon>
        <taxon>Bacillati</taxon>
        <taxon>Cyanobacteriota</taxon>
        <taxon>Cyanophyceae</taxon>
        <taxon>Acaryochloridales</taxon>
        <taxon>Thermosynechococcaceae</taxon>
        <taxon>Pseudocalidococcus</taxon>
        <taxon>Pseudocalidococcus azoricus</taxon>
    </lineage>
</organism>
<evidence type="ECO:0000259" key="10">
    <source>
        <dbReference type="Pfam" id="PF00999"/>
    </source>
</evidence>
<dbReference type="InterPro" id="IPR036291">
    <property type="entry name" value="NAD(P)-bd_dom_sf"/>
</dbReference>
<evidence type="ECO:0000256" key="4">
    <source>
        <dbReference type="ARBA" id="ARBA00022475"/>
    </source>
</evidence>
<dbReference type="AlphaFoldDB" id="A0AAE4FV28"/>
<feature type="transmembrane region" description="Helical" evidence="9">
    <location>
        <begin position="190"/>
        <end position="212"/>
    </location>
</feature>
<keyword evidence="4" id="KW-1003">Cell membrane</keyword>
<feature type="transmembrane region" description="Helical" evidence="9">
    <location>
        <begin position="224"/>
        <end position="241"/>
    </location>
</feature>
<feature type="transmembrane region" description="Helical" evidence="9">
    <location>
        <begin position="63"/>
        <end position="82"/>
    </location>
</feature>
<comment type="caution">
    <text evidence="12">The sequence shown here is derived from an EMBL/GenBank/DDBJ whole genome shotgun (WGS) entry which is preliminary data.</text>
</comment>
<dbReference type="SUPFAM" id="SSF51735">
    <property type="entry name" value="NAD(P)-binding Rossmann-fold domains"/>
    <property type="match status" value="1"/>
</dbReference>
<proteinExistence type="predicted"/>
<feature type="transmembrane region" description="Helical" evidence="9">
    <location>
        <begin position="334"/>
        <end position="355"/>
    </location>
</feature>
<dbReference type="InterPro" id="IPR003148">
    <property type="entry name" value="RCK_N"/>
</dbReference>
<comment type="subcellular location">
    <subcellularLocation>
        <location evidence="1">Cell membrane</location>
        <topology evidence="1">Multi-pass membrane protein</topology>
    </subcellularLocation>
</comment>
<evidence type="ECO:0000256" key="5">
    <source>
        <dbReference type="ARBA" id="ARBA00022692"/>
    </source>
</evidence>
<feature type="transmembrane region" description="Helical" evidence="9">
    <location>
        <begin position="32"/>
        <end position="51"/>
    </location>
</feature>
<evidence type="ECO:0000313" key="13">
    <source>
        <dbReference type="Proteomes" id="UP001268256"/>
    </source>
</evidence>
<dbReference type="Pfam" id="PF02254">
    <property type="entry name" value="TrkA_N"/>
    <property type="match status" value="1"/>
</dbReference>
<evidence type="ECO:0000256" key="2">
    <source>
        <dbReference type="ARBA" id="ARBA00022448"/>
    </source>
</evidence>
<evidence type="ECO:0000256" key="8">
    <source>
        <dbReference type="ARBA" id="ARBA00023136"/>
    </source>
</evidence>
<evidence type="ECO:0000313" key="12">
    <source>
        <dbReference type="EMBL" id="MDS3861576.1"/>
    </source>
</evidence>
<evidence type="ECO:0000256" key="6">
    <source>
        <dbReference type="ARBA" id="ARBA00022989"/>
    </source>
</evidence>
<feature type="transmembrane region" description="Helical" evidence="9">
    <location>
        <begin position="367"/>
        <end position="387"/>
    </location>
</feature>
<keyword evidence="8 9" id="KW-0472">Membrane</keyword>
<sequence length="631" mass="67962">MDHNLQIMVLVVLAVVAGIGAQVLASVLRLPSIVLLLTVGIGFGPSGLGWLHPQLLGDGLEVLVPLCVALILFEGGLTLELQRSEAEVTRSIRNLVTIGAVITLVGATLAAHWSGEFPWPIAVLYGSLVVVTGPTVVGPLLRQVGAERKLGAILEGEGILIDPLGAILAVVVLNLVLNHDLDPWSGLISLGTRLGVGTLIGWIAGWGLSWFLRQAQFLSDELRNLLVLASVWGTFTLSQVLVSESGLMTAVMLGITLRWAEIPGERVLRRFKGQLSTLAISVLFVLLAADLSVSSMVALGWGGLVTVLCLMFIVRPLSVFVSTWNSGLRWQQKAFLAWIAPRGIVAASVASLFSISLTNGGINGGDAIKALVFLTILLTVFGQGLTAKLWANFLQVRAHGNSGVIIVGCNPLGRLLGQLLHQWGEPVVMIDSNPTYCHQAQAEGLTVFVSSALNSEVLRQAGIENLGTFLAITSNPEVNRVLSQRIREEFDPPRVLAAFSRVNQSSNDITELSQGIEAALSQSLNVKDWNEYITADSIRLGEVTLTAERLEMQLAHLLALVKSEKLLPLLWIRQETVRVVQGDVEFQAGDQIVYLLHTPKPDFLLPSPVTRPLEIKTVLANAHLSFVEPKT</sequence>
<dbReference type="GO" id="GO:0015297">
    <property type="term" value="F:antiporter activity"/>
    <property type="evidence" value="ECO:0007669"/>
    <property type="project" value="UniProtKB-KW"/>
</dbReference>
<keyword evidence="3" id="KW-0050">Antiport</keyword>
<feature type="transmembrane region" description="Helical" evidence="9">
    <location>
        <begin position="6"/>
        <end position="25"/>
    </location>
</feature>
<accession>A0AAE4FV28</accession>
<dbReference type="Gene3D" id="3.40.50.720">
    <property type="entry name" value="NAD(P)-binding Rossmann-like Domain"/>
    <property type="match status" value="1"/>
</dbReference>
<dbReference type="GO" id="GO:0006813">
    <property type="term" value="P:potassium ion transport"/>
    <property type="evidence" value="ECO:0007669"/>
    <property type="project" value="InterPro"/>
</dbReference>
<feature type="transmembrane region" description="Helical" evidence="9">
    <location>
        <begin position="94"/>
        <end position="113"/>
    </location>
</feature>